<evidence type="ECO:0000313" key="1">
    <source>
        <dbReference type="EMBL" id="VAX26104.1"/>
    </source>
</evidence>
<dbReference type="Gene3D" id="3.40.50.150">
    <property type="entry name" value="Vaccinia Virus protein VP39"/>
    <property type="match status" value="1"/>
</dbReference>
<name>A0A3B1CQA7_9ZZZZ</name>
<dbReference type="InterPro" id="IPR029063">
    <property type="entry name" value="SAM-dependent_MTases_sf"/>
</dbReference>
<dbReference type="AlphaFoldDB" id="A0A3B1CQA7"/>
<dbReference type="SUPFAM" id="SSF53335">
    <property type="entry name" value="S-adenosyl-L-methionine-dependent methyltransferases"/>
    <property type="match status" value="1"/>
</dbReference>
<gene>
    <name evidence="1" type="ORF">MNBD_NITROSPINAE02-642</name>
</gene>
<reference evidence="1" key="1">
    <citation type="submission" date="2018-06" db="EMBL/GenBank/DDBJ databases">
        <authorList>
            <person name="Zhirakovskaya E."/>
        </authorList>
    </citation>
    <scope>NUCLEOTIDE SEQUENCE</scope>
</reference>
<dbReference type="EMBL" id="UOGE01000116">
    <property type="protein sequence ID" value="VAX26104.1"/>
    <property type="molecule type" value="Genomic_DNA"/>
</dbReference>
<dbReference type="Pfam" id="PF13489">
    <property type="entry name" value="Methyltransf_23"/>
    <property type="match status" value="1"/>
</dbReference>
<sequence length="230" mass="25763">MTTSKKNEFKEPQYDVLQELKDDIGLASLGLMTNQVWHDDPRRLVFLLSRYKFVSKMLSGSAKVLEVGCGDAFGSRIVLQEVKALTVIDFDPIFIRDINERMDKKWGLECFERDILEGPVAGGFNAAYCLDVLEHIPKEHENTFMRNIAASIETDGVLIIGTPSAQSQAYASPQSKEGHVNCQTGQQLKSLAGKFFKNVFIFSMNDEVVHTGFSPMAHYLFALCCGKRNV</sequence>
<protein>
    <submittedName>
        <fullName evidence="1">Uncharacterized protein</fullName>
    </submittedName>
</protein>
<dbReference type="CDD" id="cd02440">
    <property type="entry name" value="AdoMet_MTases"/>
    <property type="match status" value="1"/>
</dbReference>
<proteinExistence type="predicted"/>
<organism evidence="1">
    <name type="scientific">hydrothermal vent metagenome</name>
    <dbReference type="NCBI Taxonomy" id="652676"/>
    <lineage>
        <taxon>unclassified sequences</taxon>
        <taxon>metagenomes</taxon>
        <taxon>ecological metagenomes</taxon>
    </lineage>
</organism>
<accession>A0A3B1CQA7</accession>